<evidence type="ECO:0000256" key="2">
    <source>
        <dbReference type="ARBA" id="ARBA00022649"/>
    </source>
</evidence>
<dbReference type="PANTHER" id="PTHR33755:SF6">
    <property type="entry name" value="PLASMID STABILIZATION SYSTEM PROTEIN"/>
    <property type="match status" value="1"/>
</dbReference>
<proteinExistence type="inferred from homology"/>
<dbReference type="eggNOG" id="COG3668">
    <property type="taxonomic scope" value="Bacteria"/>
</dbReference>
<evidence type="ECO:0000256" key="1">
    <source>
        <dbReference type="ARBA" id="ARBA00006226"/>
    </source>
</evidence>
<protein>
    <submittedName>
        <fullName evidence="3">Plasmid stabilization system</fullName>
    </submittedName>
</protein>
<dbReference type="Gene3D" id="3.30.2310.20">
    <property type="entry name" value="RelE-like"/>
    <property type="match status" value="1"/>
</dbReference>
<evidence type="ECO:0000313" key="3">
    <source>
        <dbReference type="EMBL" id="ACK67572.1"/>
    </source>
</evidence>
<gene>
    <name evidence="3" type="ordered locus">PCC8801_3610</name>
</gene>
<dbReference type="InterPro" id="IPR035093">
    <property type="entry name" value="RelE/ParE_toxin_dom_sf"/>
</dbReference>
<comment type="similarity">
    <text evidence="1">Belongs to the RelE toxin family.</text>
</comment>
<dbReference type="KEGG" id="cyp:PCC8801_3610"/>
<dbReference type="OrthoDB" id="9798046at2"/>
<dbReference type="RefSeq" id="WP_012596830.1">
    <property type="nucleotide sequence ID" value="NC_011726.1"/>
</dbReference>
<keyword evidence="4" id="KW-1185">Reference proteome</keyword>
<dbReference type="EMBL" id="CP001287">
    <property type="protein sequence ID" value="ACK67572.1"/>
    <property type="molecule type" value="Genomic_DNA"/>
</dbReference>
<dbReference type="PANTHER" id="PTHR33755">
    <property type="entry name" value="TOXIN PARE1-RELATED"/>
    <property type="match status" value="1"/>
</dbReference>
<organism evidence="3 4">
    <name type="scientific">Rippkaea orientalis (strain PCC 8801 / RF-1)</name>
    <name type="common">Cyanothece sp. (strain PCC 8801)</name>
    <dbReference type="NCBI Taxonomy" id="41431"/>
    <lineage>
        <taxon>Bacteria</taxon>
        <taxon>Bacillati</taxon>
        <taxon>Cyanobacteriota</taxon>
        <taxon>Cyanophyceae</taxon>
        <taxon>Oscillatoriophycideae</taxon>
        <taxon>Chroococcales</taxon>
        <taxon>Aphanothecaceae</taxon>
        <taxon>Rippkaea</taxon>
        <taxon>Rippkaea orientalis</taxon>
    </lineage>
</organism>
<dbReference type="Proteomes" id="UP000008204">
    <property type="component" value="Chromosome"/>
</dbReference>
<dbReference type="Pfam" id="PF05016">
    <property type="entry name" value="ParE_toxin"/>
    <property type="match status" value="1"/>
</dbReference>
<evidence type="ECO:0000313" key="4">
    <source>
        <dbReference type="Proteomes" id="UP000008204"/>
    </source>
</evidence>
<name>B7K1N0_RIPO1</name>
<dbReference type="AlphaFoldDB" id="B7K1N0"/>
<dbReference type="InterPro" id="IPR007712">
    <property type="entry name" value="RelE/ParE_toxin"/>
</dbReference>
<sequence length="101" mass="11912">MNNYSISQEAIHDLNEIADYLARQSIDASERFVRRFAEKCRNLVNFPNMGRSYDDIFPNLRGLPLDNYIIFYQVIKQDIEIVRVVSGYRDVKSLFLDDEET</sequence>
<dbReference type="InterPro" id="IPR051803">
    <property type="entry name" value="TA_system_RelE-like_toxin"/>
</dbReference>
<reference evidence="4" key="1">
    <citation type="journal article" date="2011" name="MBio">
        <title>Novel metabolic attributes of the genus Cyanothece, comprising a group of unicellular nitrogen-fixing Cyanobacteria.</title>
        <authorList>
            <person name="Bandyopadhyay A."/>
            <person name="Elvitigala T."/>
            <person name="Welsh E."/>
            <person name="Stockel J."/>
            <person name="Liberton M."/>
            <person name="Min H."/>
            <person name="Sherman L.A."/>
            <person name="Pakrasi H.B."/>
        </authorList>
    </citation>
    <scope>NUCLEOTIDE SEQUENCE [LARGE SCALE GENOMIC DNA]</scope>
    <source>
        <strain evidence="4">PCC 8801</strain>
    </source>
</reference>
<dbReference type="STRING" id="41431.PCC8801_3610"/>
<keyword evidence="2" id="KW-1277">Toxin-antitoxin system</keyword>
<dbReference type="HOGENOM" id="CLU_147162_10_1_3"/>
<accession>B7K1N0</accession>